<feature type="transmembrane region" description="Helical" evidence="5">
    <location>
        <begin position="305"/>
        <end position="327"/>
    </location>
</feature>
<gene>
    <name evidence="6" type="ORF">DFR57_10133</name>
</gene>
<dbReference type="Proteomes" id="UP000252585">
    <property type="component" value="Unassembled WGS sequence"/>
</dbReference>
<dbReference type="PIRSF" id="PIRSF005690">
    <property type="entry name" value="GerBA"/>
    <property type="match status" value="1"/>
</dbReference>
<evidence type="ECO:0000313" key="6">
    <source>
        <dbReference type="EMBL" id="RCW77166.1"/>
    </source>
</evidence>
<dbReference type="AlphaFoldDB" id="A0A368YCV2"/>
<keyword evidence="7" id="KW-1185">Reference proteome</keyword>
<evidence type="ECO:0000256" key="5">
    <source>
        <dbReference type="SAM" id="Phobius"/>
    </source>
</evidence>
<comment type="caution">
    <text evidence="6">The sequence shown here is derived from an EMBL/GenBank/DDBJ whole genome shotgun (WGS) entry which is preliminary data.</text>
</comment>
<feature type="transmembrane region" description="Helical" evidence="5">
    <location>
        <begin position="397"/>
        <end position="416"/>
    </location>
</feature>
<dbReference type="InterPro" id="IPR004995">
    <property type="entry name" value="Spore_Ger"/>
</dbReference>
<keyword evidence="5" id="KW-1133">Transmembrane helix</keyword>
<evidence type="ECO:0000256" key="4">
    <source>
        <dbReference type="PIRNR" id="PIRNR005690"/>
    </source>
</evidence>
<evidence type="ECO:0000256" key="3">
    <source>
        <dbReference type="ARBA" id="ARBA00023136"/>
    </source>
</evidence>
<dbReference type="Pfam" id="PF03323">
    <property type="entry name" value="GerA"/>
    <property type="match status" value="1"/>
</dbReference>
<dbReference type="EMBL" id="QPJJ01000001">
    <property type="protein sequence ID" value="RCW77166.1"/>
    <property type="molecule type" value="Genomic_DNA"/>
</dbReference>
<name>A0A368YCV2_9BACI</name>
<organism evidence="6 7">
    <name type="scientific">Saliterribacillus persicus</name>
    <dbReference type="NCBI Taxonomy" id="930114"/>
    <lineage>
        <taxon>Bacteria</taxon>
        <taxon>Bacillati</taxon>
        <taxon>Bacillota</taxon>
        <taxon>Bacilli</taxon>
        <taxon>Bacillales</taxon>
        <taxon>Bacillaceae</taxon>
        <taxon>Saliterribacillus</taxon>
    </lineage>
</organism>
<dbReference type="OrthoDB" id="9772630at2"/>
<feature type="transmembrane region" description="Helical" evidence="5">
    <location>
        <begin position="428"/>
        <end position="455"/>
    </location>
</feature>
<dbReference type="GO" id="GO:0009847">
    <property type="term" value="P:spore germination"/>
    <property type="evidence" value="ECO:0007669"/>
    <property type="project" value="UniProtKB-UniRule"/>
</dbReference>
<dbReference type="RefSeq" id="WP_114351115.1">
    <property type="nucleotide sequence ID" value="NZ_QPJJ01000001.1"/>
</dbReference>
<comment type="subcellular location">
    <subcellularLocation>
        <location evidence="4">Cell membrane</location>
    </subcellularLocation>
    <subcellularLocation>
        <location evidence="1">Membrane</location>
        <topology evidence="1">Multi-pass membrane protein</topology>
    </subcellularLocation>
</comment>
<feature type="transmembrane region" description="Helical" evidence="5">
    <location>
        <begin position="372"/>
        <end position="391"/>
    </location>
</feature>
<proteinExistence type="inferred from homology"/>
<sequence>MFNFLKGKTKQKKDTYSKSVKPYQINSIKDKNTTPDIEANAEFIQTELGKSHDLIIKPLPIHDKKGYLIYFETLISKETIENHILKPLKKLEKASLVINAITTLTLKESQNLKEVVKLIANGYCAYITSDNTTILLMDVKRENNRNVDEPDNEQVIRGSHIGFIEDLSSNIFMIRAQTQNPKLKVEYIELGNAMKNKIAIIYIENLTSSELIKEVQKRIKSIKADIIQTPGFLQEYIEERTFSPFPQLLNTERPDKVVANLIDGRIGILADGSPTALIAPSPFISFFQSPDDYNSRVLNGSFYRLIRVVSFFIAIGLPSFYIAVVSFHYEILPVELLFTVKSSLEPIPIPPILEAIFMAVTLELIREATIRLPSPVAQTIGVVGGLVIGNAVVEANLVSNMMIIVVAITALATFIIPSTEMSTSIRLLGFPLMISSALFGLIGIVFGFSIILIHLCKLNTFGAPYFSPFAPLRLSEFKDTFVRFPTWLLQKRPKDANAKYRTLESNNPREWDEQNE</sequence>
<dbReference type="PANTHER" id="PTHR22550">
    <property type="entry name" value="SPORE GERMINATION PROTEIN"/>
    <property type="match status" value="1"/>
</dbReference>
<dbReference type="GO" id="GO:0005886">
    <property type="term" value="C:plasma membrane"/>
    <property type="evidence" value="ECO:0007669"/>
    <property type="project" value="UniProtKB-SubCell"/>
</dbReference>
<accession>A0A368YCV2</accession>
<protein>
    <submittedName>
        <fullName evidence="6">Spore germination protein KA</fullName>
    </submittedName>
</protein>
<keyword evidence="3 4" id="KW-0472">Membrane</keyword>
<evidence type="ECO:0000313" key="7">
    <source>
        <dbReference type="Proteomes" id="UP000252585"/>
    </source>
</evidence>
<dbReference type="InterPro" id="IPR050768">
    <property type="entry name" value="UPF0353/GerABKA_families"/>
</dbReference>
<evidence type="ECO:0000256" key="1">
    <source>
        <dbReference type="ARBA" id="ARBA00004141"/>
    </source>
</evidence>
<evidence type="ECO:0000256" key="2">
    <source>
        <dbReference type="ARBA" id="ARBA00005278"/>
    </source>
</evidence>
<dbReference type="PANTHER" id="PTHR22550:SF5">
    <property type="entry name" value="LEUCINE ZIPPER PROTEIN 4"/>
    <property type="match status" value="1"/>
</dbReference>
<comment type="similarity">
    <text evidence="2 4">Belongs to the GerABKA family.</text>
</comment>
<reference evidence="6 7" key="1">
    <citation type="submission" date="2018-07" db="EMBL/GenBank/DDBJ databases">
        <title>Genomic Encyclopedia of Type Strains, Phase IV (KMG-IV): sequencing the most valuable type-strain genomes for metagenomic binning, comparative biology and taxonomic classification.</title>
        <authorList>
            <person name="Goeker M."/>
        </authorList>
    </citation>
    <scope>NUCLEOTIDE SEQUENCE [LARGE SCALE GENOMIC DNA]</scope>
    <source>
        <strain evidence="6 7">DSM 27696</strain>
    </source>
</reference>
<keyword evidence="5" id="KW-0812">Transmembrane</keyword>